<dbReference type="InterPro" id="IPR049142">
    <property type="entry name" value="MS_channel_1st"/>
</dbReference>
<dbReference type="Gene3D" id="1.10.287.1260">
    <property type="match status" value="1"/>
</dbReference>
<dbReference type="Proteomes" id="UP000320042">
    <property type="component" value="Unassembled WGS sequence"/>
</dbReference>
<feature type="transmembrane region" description="Helical" evidence="8">
    <location>
        <begin position="546"/>
        <end position="567"/>
    </location>
</feature>
<feature type="domain" description="Mechanosensitive ion channel MscS" evidence="10">
    <location>
        <begin position="628"/>
        <end position="694"/>
    </location>
</feature>
<evidence type="ECO:0000256" key="5">
    <source>
        <dbReference type="ARBA" id="ARBA00022989"/>
    </source>
</evidence>
<dbReference type="InterPro" id="IPR011014">
    <property type="entry name" value="MscS_channel_TM-2"/>
</dbReference>
<feature type="domain" description="Mechanosensitive ion channel MscS C-terminal" evidence="11">
    <location>
        <begin position="706"/>
        <end position="785"/>
    </location>
</feature>
<dbReference type="AlphaFoldDB" id="A0A563UIB9"/>
<feature type="transmembrane region" description="Helical" evidence="8">
    <location>
        <begin position="614"/>
        <end position="641"/>
    </location>
</feature>
<feature type="transmembrane region" description="Helical" evidence="8">
    <location>
        <begin position="305"/>
        <end position="325"/>
    </location>
</feature>
<feature type="domain" description="Mechanosensitive ion channel transmembrane helices 2/3" evidence="12">
    <location>
        <begin position="586"/>
        <end position="627"/>
    </location>
</feature>
<dbReference type="PANTHER" id="PTHR30347">
    <property type="entry name" value="POTASSIUM CHANNEL RELATED"/>
    <property type="match status" value="1"/>
</dbReference>
<evidence type="ECO:0000313" key="13">
    <source>
        <dbReference type="EMBL" id="TWR31117.1"/>
    </source>
</evidence>
<dbReference type="SUPFAM" id="SSF50182">
    <property type="entry name" value="Sm-like ribonucleoproteins"/>
    <property type="match status" value="1"/>
</dbReference>
<feature type="chain" id="PRO_5022039460" evidence="9">
    <location>
        <begin position="34"/>
        <end position="786"/>
    </location>
</feature>
<evidence type="ECO:0000259" key="10">
    <source>
        <dbReference type="Pfam" id="PF00924"/>
    </source>
</evidence>
<dbReference type="GO" id="GO:0005886">
    <property type="term" value="C:plasma membrane"/>
    <property type="evidence" value="ECO:0007669"/>
    <property type="project" value="UniProtKB-SubCell"/>
</dbReference>
<gene>
    <name evidence="13" type="ORF">FPZ43_01140</name>
</gene>
<feature type="transmembrane region" description="Helical" evidence="8">
    <location>
        <begin position="361"/>
        <end position="378"/>
    </location>
</feature>
<dbReference type="Gene3D" id="2.30.30.60">
    <property type="match status" value="1"/>
</dbReference>
<evidence type="ECO:0000256" key="6">
    <source>
        <dbReference type="ARBA" id="ARBA00023136"/>
    </source>
</evidence>
<dbReference type="Gene3D" id="3.30.70.100">
    <property type="match status" value="1"/>
</dbReference>
<evidence type="ECO:0000256" key="1">
    <source>
        <dbReference type="ARBA" id="ARBA00004651"/>
    </source>
</evidence>
<dbReference type="GO" id="GO:0008381">
    <property type="term" value="F:mechanosensitive monoatomic ion channel activity"/>
    <property type="evidence" value="ECO:0007669"/>
    <property type="project" value="UniProtKB-ARBA"/>
</dbReference>
<comment type="subcellular location">
    <subcellularLocation>
        <location evidence="1">Cell membrane</location>
        <topology evidence="1">Multi-pass membrane protein</topology>
    </subcellularLocation>
</comment>
<sequence>MIHNKTKLKRIKYSFLILLAISFASIGYNNAFAQTTVGLKTDSGTSIPDTLLFKLQKAQGVVTQINAANKKGYAAEKVRSEIVDIKNNVAPIQTDLGVRGKIIDPKTLISYNLILNNSQERLTALQKTLSKFSNDLQTMSNQVVELSNDSLLNVGKNDTTARTLYTKQLIDIKQRLQAAGQLTTANLDTVSRLLADVSETYLKTADLQASITDRMQTSGKSAFRKESPYIWSAPTEKNDDNIGAMLKSTYIGQNKILGYFINSTWDNRVLLILLGGVFFLWININYRRAQKPDLRQQIGEIDLKYISHLPILPALIFILNLTPLFEPDSPSLYIELVEFALLLVLSAHFWKRIPSKDMRHWLVIVGMYMVIMFVTATVHDAVFLRVLLMAINIGSLYVGFKFYQRLKEINISKKLVKPILIIYMILNLLAVLLNAFGRITLAKVYTLTATIGLTQIIGLAVFIQILSDALELQIKVSSCRGGLFARLDVAKTRASFKKALAVLAIILWVLVFFINLSIAGGVFAFVQQVLVKPRTFGKVSFTLSNILFFSVIVYVSNILQKHIGVLFGEKSVTFSNHVEHKSSKLTLIRLVITIVGVLLAVLASGIPLDKLTVVLGALSVGIGLGMQNIVNNFVSGIILIFEKPFEIGDYIELADKKGKIQDIGIRSSKMLTQQGSQVIIPNGDLLSNRLTNWTLNSAYIKSEILFKVNIAADLNAVSKLIQEEVDKAEHTVKNMQAEVLINSVAADAVELKITVWIESIYIEPAFKSMIFNQLISRFTQEQIKIM</sequence>
<reference evidence="13 14" key="1">
    <citation type="submission" date="2019-07" db="EMBL/GenBank/DDBJ databases">
        <authorList>
            <person name="Kim J."/>
        </authorList>
    </citation>
    <scope>NUCLEOTIDE SEQUENCE [LARGE SCALE GENOMIC DNA]</scope>
    <source>
        <strain evidence="14">dk17</strain>
    </source>
</reference>
<dbReference type="Pfam" id="PF21082">
    <property type="entry name" value="MS_channel_3rd"/>
    <property type="match status" value="1"/>
</dbReference>
<dbReference type="InterPro" id="IPR052702">
    <property type="entry name" value="MscS-like_channel"/>
</dbReference>
<dbReference type="InterPro" id="IPR023408">
    <property type="entry name" value="MscS_beta-dom_sf"/>
</dbReference>
<keyword evidence="3" id="KW-1003">Cell membrane</keyword>
<feature type="transmembrane region" description="Helical" evidence="8">
    <location>
        <begin position="500"/>
        <end position="526"/>
    </location>
</feature>
<dbReference type="EMBL" id="VOEJ01000001">
    <property type="protein sequence ID" value="TWR31117.1"/>
    <property type="molecule type" value="Genomic_DNA"/>
</dbReference>
<dbReference type="SUPFAM" id="SSF82861">
    <property type="entry name" value="Mechanosensitive channel protein MscS (YggB), transmembrane region"/>
    <property type="match status" value="1"/>
</dbReference>
<feature type="transmembrane region" description="Helical" evidence="8">
    <location>
        <begin position="384"/>
        <end position="403"/>
    </location>
</feature>
<dbReference type="OrthoDB" id="9809206at2"/>
<keyword evidence="9" id="KW-0732">Signal</keyword>
<evidence type="ECO:0000256" key="9">
    <source>
        <dbReference type="SAM" id="SignalP"/>
    </source>
</evidence>
<dbReference type="InterPro" id="IPR006685">
    <property type="entry name" value="MscS_channel_2nd"/>
</dbReference>
<dbReference type="PANTHER" id="PTHR30347:SF1">
    <property type="entry name" value="MECHANOSENSITIVE CHANNEL MSCK"/>
    <property type="match status" value="1"/>
</dbReference>
<evidence type="ECO:0000256" key="4">
    <source>
        <dbReference type="ARBA" id="ARBA00022692"/>
    </source>
</evidence>
<dbReference type="InterPro" id="IPR049278">
    <property type="entry name" value="MS_channel_C"/>
</dbReference>
<proteinExistence type="inferred from homology"/>
<dbReference type="InterPro" id="IPR011066">
    <property type="entry name" value="MscS_channel_C_sf"/>
</dbReference>
<feature type="coiled-coil region" evidence="7">
    <location>
        <begin position="115"/>
        <end position="149"/>
    </location>
</feature>
<feature type="transmembrane region" description="Helical" evidence="8">
    <location>
        <begin position="442"/>
        <end position="466"/>
    </location>
</feature>
<dbReference type="InterPro" id="IPR010920">
    <property type="entry name" value="LSM_dom_sf"/>
</dbReference>
<feature type="transmembrane region" description="Helical" evidence="8">
    <location>
        <begin position="265"/>
        <end position="284"/>
    </location>
</feature>
<feature type="transmembrane region" description="Helical" evidence="8">
    <location>
        <begin position="587"/>
        <end position="608"/>
    </location>
</feature>
<feature type="transmembrane region" description="Helical" evidence="8">
    <location>
        <begin position="331"/>
        <end position="349"/>
    </location>
</feature>
<evidence type="ECO:0000256" key="3">
    <source>
        <dbReference type="ARBA" id="ARBA00022475"/>
    </source>
</evidence>
<dbReference type="Pfam" id="PF00924">
    <property type="entry name" value="MS_channel_2nd"/>
    <property type="match status" value="1"/>
</dbReference>
<protein>
    <submittedName>
        <fullName evidence="13">Mechanosensitive ion channel</fullName>
    </submittedName>
</protein>
<keyword evidence="6 8" id="KW-0472">Membrane</keyword>
<evidence type="ECO:0000256" key="2">
    <source>
        <dbReference type="ARBA" id="ARBA00008017"/>
    </source>
</evidence>
<feature type="signal peptide" evidence="9">
    <location>
        <begin position="1"/>
        <end position="33"/>
    </location>
</feature>
<dbReference type="SUPFAM" id="SSF82689">
    <property type="entry name" value="Mechanosensitive channel protein MscS (YggB), C-terminal domain"/>
    <property type="match status" value="1"/>
</dbReference>
<evidence type="ECO:0000259" key="12">
    <source>
        <dbReference type="Pfam" id="PF21088"/>
    </source>
</evidence>
<comment type="similarity">
    <text evidence="2">Belongs to the MscS (TC 1.A.23) family.</text>
</comment>
<evidence type="ECO:0000313" key="14">
    <source>
        <dbReference type="Proteomes" id="UP000320042"/>
    </source>
</evidence>
<name>A0A563UIB9_9SPHI</name>
<accession>A0A563UIB9</accession>
<keyword evidence="7" id="KW-0175">Coiled coil</keyword>
<evidence type="ECO:0000259" key="11">
    <source>
        <dbReference type="Pfam" id="PF21082"/>
    </source>
</evidence>
<keyword evidence="4 8" id="KW-0812">Transmembrane</keyword>
<keyword evidence="5 8" id="KW-1133">Transmembrane helix</keyword>
<organism evidence="13 14">
    <name type="scientific">Mucilaginibacter pallidiroseus</name>
    <dbReference type="NCBI Taxonomy" id="2599295"/>
    <lineage>
        <taxon>Bacteria</taxon>
        <taxon>Pseudomonadati</taxon>
        <taxon>Bacteroidota</taxon>
        <taxon>Sphingobacteriia</taxon>
        <taxon>Sphingobacteriales</taxon>
        <taxon>Sphingobacteriaceae</taxon>
        <taxon>Mucilaginibacter</taxon>
    </lineage>
</organism>
<keyword evidence="14" id="KW-1185">Reference proteome</keyword>
<evidence type="ECO:0000256" key="7">
    <source>
        <dbReference type="SAM" id="Coils"/>
    </source>
</evidence>
<evidence type="ECO:0000256" key="8">
    <source>
        <dbReference type="SAM" id="Phobius"/>
    </source>
</evidence>
<feature type="transmembrane region" description="Helical" evidence="8">
    <location>
        <begin position="415"/>
        <end position="436"/>
    </location>
</feature>
<dbReference type="Pfam" id="PF21088">
    <property type="entry name" value="MS_channel_1st"/>
    <property type="match status" value="1"/>
</dbReference>
<comment type="caution">
    <text evidence="13">The sequence shown here is derived from an EMBL/GenBank/DDBJ whole genome shotgun (WGS) entry which is preliminary data.</text>
</comment>